<dbReference type="GO" id="GO:0016020">
    <property type="term" value="C:membrane"/>
    <property type="evidence" value="ECO:0007669"/>
    <property type="project" value="InterPro"/>
</dbReference>
<dbReference type="Gene3D" id="1.20.120.1530">
    <property type="match status" value="1"/>
</dbReference>
<dbReference type="GO" id="GO:0004888">
    <property type="term" value="F:transmembrane signaling receptor activity"/>
    <property type="evidence" value="ECO:0007669"/>
    <property type="project" value="InterPro"/>
</dbReference>
<dbReference type="EnsemblBacteria" id="ABD42640">
    <property type="protein sequence ID" value="ABD42640"/>
    <property type="gene ID" value="Mhun_2948"/>
</dbReference>
<dbReference type="KEGG" id="mhu:Mhun_2948"/>
<dbReference type="AlphaFoldDB" id="Q2FSB7"/>
<evidence type="ECO:0000256" key="1">
    <source>
        <dbReference type="ARBA" id="ARBA00023224"/>
    </source>
</evidence>
<dbReference type="SMART" id="SM00283">
    <property type="entry name" value="MA"/>
    <property type="match status" value="1"/>
</dbReference>
<dbReference type="GO" id="GO:0007165">
    <property type="term" value="P:signal transduction"/>
    <property type="evidence" value="ECO:0007669"/>
    <property type="project" value="UniProtKB-KW"/>
</dbReference>
<protein>
    <submittedName>
        <fullName evidence="5">Methyl-accepting chemotaxis sensory transducer</fullName>
    </submittedName>
</protein>
<evidence type="ECO:0000256" key="3">
    <source>
        <dbReference type="PROSITE-ProRule" id="PRU00284"/>
    </source>
</evidence>
<dbReference type="CDD" id="cd11386">
    <property type="entry name" value="MCP_signal"/>
    <property type="match status" value="1"/>
</dbReference>
<dbReference type="Pfam" id="PF00015">
    <property type="entry name" value="MCPsignal"/>
    <property type="match status" value="1"/>
</dbReference>
<dbReference type="InterPro" id="IPR003660">
    <property type="entry name" value="HAMP_dom"/>
</dbReference>
<name>Q2FSB7_METHJ</name>
<dbReference type="InParanoid" id="Q2FSB7"/>
<organism evidence="5 6">
    <name type="scientific">Methanospirillum hungatei JF-1 (strain ATCC 27890 / DSM 864 / NBRC 100397 / JF-1)</name>
    <dbReference type="NCBI Taxonomy" id="323259"/>
    <lineage>
        <taxon>Archaea</taxon>
        <taxon>Methanobacteriati</taxon>
        <taxon>Methanobacteriota</taxon>
        <taxon>Stenosarchaea group</taxon>
        <taxon>Methanomicrobia</taxon>
        <taxon>Methanomicrobiales</taxon>
        <taxon>Methanospirillaceae</taxon>
        <taxon>Methanospirillum</taxon>
    </lineage>
</organism>
<evidence type="ECO:0000313" key="5">
    <source>
        <dbReference type="EMBL" id="ABD42640.1"/>
    </source>
</evidence>
<dbReference type="Proteomes" id="UP000001941">
    <property type="component" value="Chromosome"/>
</dbReference>
<dbReference type="eggNOG" id="arCOG02320">
    <property type="taxonomic scope" value="Archaea"/>
</dbReference>
<dbReference type="InterPro" id="IPR004089">
    <property type="entry name" value="MCPsignal_dom"/>
</dbReference>
<dbReference type="PANTHER" id="PTHR32089:SF112">
    <property type="entry name" value="LYSOZYME-LIKE PROTEIN-RELATED"/>
    <property type="match status" value="1"/>
</dbReference>
<dbReference type="PANTHER" id="PTHR32089">
    <property type="entry name" value="METHYL-ACCEPTING CHEMOTAXIS PROTEIN MCPB"/>
    <property type="match status" value="1"/>
</dbReference>
<evidence type="ECO:0000313" key="6">
    <source>
        <dbReference type="Proteomes" id="UP000001941"/>
    </source>
</evidence>
<dbReference type="PRINTS" id="PR00260">
    <property type="entry name" value="CHEMTRNSDUCR"/>
</dbReference>
<gene>
    <name evidence="5" type="ordered locus">Mhun_2948</name>
</gene>
<sequence>MLKKWVFDELYRPLFKQTQEINRNIERSKLANKAIMAVANEIKNGNINATINTSEHEGEFFVTVQSVNDLIRAFVHPLQEAMNIVNKYATGNFTARYDTKAQVKGDFEKFKIALDNSGMSVSDAINGVKGEVETLQALMEETNASATEVSSTTTMLAQNSSSVSGLAERSSRSITQVLSAMDDLSKAVGAVAAAAEEASGKAMETVQLSEKGLKLAGEAERGMNGIMVSFEDTGSNIQDINNQMEEIGKIVGIITGISEQTGLLALNAAIEAARAGEAGLGFAVVADEVKSLAQESQKSAENIATIIGNLQKKSQIVSDSMTKSLHEVKSGNEAVRETLRVFNEIVAAINLIYEQLAEGASASEEQAATVQEITAIVNEIENMVRQTAKEAVDSAAATEEVTASIDQISRAISEATLAIQRIATGMGHFTVA</sequence>
<dbReference type="PROSITE" id="PS50111">
    <property type="entry name" value="CHEMOTAXIS_TRANSDUC_2"/>
    <property type="match status" value="1"/>
</dbReference>
<dbReference type="InterPro" id="IPR004090">
    <property type="entry name" value="Chemotax_Me-accpt_rcpt"/>
</dbReference>
<dbReference type="SUPFAM" id="SSF58104">
    <property type="entry name" value="Methyl-accepting chemotaxis protein (MCP) signaling domain"/>
    <property type="match status" value="1"/>
</dbReference>
<accession>Q2FSB7</accession>
<feature type="domain" description="Methyl-accepting transducer" evidence="4">
    <location>
        <begin position="145"/>
        <end position="381"/>
    </location>
</feature>
<evidence type="ECO:0000256" key="2">
    <source>
        <dbReference type="ARBA" id="ARBA00029447"/>
    </source>
</evidence>
<dbReference type="STRING" id="323259.Mhun_2948"/>
<reference evidence="6" key="1">
    <citation type="journal article" date="2016" name="Stand. Genomic Sci.">
        <title>Complete genome sequence of Methanospirillum hungatei type strain JF1.</title>
        <authorList>
            <person name="Gunsalus R.P."/>
            <person name="Cook L.E."/>
            <person name="Crable B."/>
            <person name="Rohlin L."/>
            <person name="McDonald E."/>
            <person name="Mouttaki H."/>
            <person name="Sieber J.R."/>
            <person name="Poweleit N."/>
            <person name="Zhou H."/>
            <person name="Lapidus A.L."/>
            <person name="Daligault H.E."/>
            <person name="Land M."/>
            <person name="Gilna P."/>
            <person name="Ivanova N."/>
            <person name="Kyrpides N."/>
            <person name="Culley D.E."/>
            <person name="McInerney M.J."/>
        </authorList>
    </citation>
    <scope>NUCLEOTIDE SEQUENCE [LARGE SCALE GENOMIC DNA]</scope>
    <source>
        <strain evidence="6">ATCC 27890 / DSM 864 / NBRC 100397 / JF-1</strain>
    </source>
</reference>
<dbReference type="Pfam" id="PF18947">
    <property type="entry name" value="HAMP_2"/>
    <property type="match status" value="1"/>
</dbReference>
<keyword evidence="1 3" id="KW-0807">Transducer</keyword>
<dbReference type="Gene3D" id="1.10.287.950">
    <property type="entry name" value="Methyl-accepting chemotaxis protein"/>
    <property type="match status" value="1"/>
</dbReference>
<dbReference type="HOGENOM" id="CLU_000445_107_19_2"/>
<comment type="similarity">
    <text evidence="2">Belongs to the methyl-accepting chemotaxis (MCP) protein family.</text>
</comment>
<evidence type="ECO:0000259" key="4">
    <source>
        <dbReference type="PROSITE" id="PS50111"/>
    </source>
</evidence>
<keyword evidence="6" id="KW-1185">Reference proteome</keyword>
<dbReference type="EMBL" id="CP000254">
    <property type="protein sequence ID" value="ABD42640.1"/>
    <property type="molecule type" value="Genomic_DNA"/>
</dbReference>
<proteinExistence type="inferred from homology"/>
<dbReference type="GO" id="GO:0006935">
    <property type="term" value="P:chemotaxis"/>
    <property type="evidence" value="ECO:0007669"/>
    <property type="project" value="InterPro"/>
</dbReference>